<organism evidence="2 3">
    <name type="scientific">Piscinibacter terrae</name>
    <dbReference type="NCBI Taxonomy" id="2496871"/>
    <lineage>
        <taxon>Bacteria</taxon>
        <taxon>Pseudomonadati</taxon>
        <taxon>Pseudomonadota</taxon>
        <taxon>Betaproteobacteria</taxon>
        <taxon>Burkholderiales</taxon>
        <taxon>Sphaerotilaceae</taxon>
        <taxon>Piscinibacter</taxon>
    </lineage>
</organism>
<dbReference type="PANTHER" id="PTHR37512">
    <property type="entry name" value="TRIFUNCTIONAL NAD BIOSYNTHESIS/REGULATOR PROTEIN NADR"/>
    <property type="match status" value="1"/>
</dbReference>
<comment type="caution">
    <text evidence="2">The sequence shown here is derived from an EMBL/GenBank/DDBJ whole genome shotgun (WGS) entry which is preliminary data.</text>
</comment>
<dbReference type="InterPro" id="IPR027417">
    <property type="entry name" value="P-loop_NTPase"/>
</dbReference>
<gene>
    <name evidence="2" type="ORF">DZC73_17120</name>
</gene>
<dbReference type="EMBL" id="QUSW01000004">
    <property type="protein sequence ID" value="RQP23837.1"/>
    <property type="molecule type" value="Genomic_DNA"/>
</dbReference>
<dbReference type="AlphaFoldDB" id="A0A3N7HNS8"/>
<dbReference type="Pfam" id="PF13521">
    <property type="entry name" value="AAA_28"/>
    <property type="match status" value="1"/>
</dbReference>
<dbReference type="PANTHER" id="PTHR37512:SF1">
    <property type="entry name" value="NADR_TTD14 AAA DOMAIN-CONTAINING PROTEIN"/>
    <property type="match status" value="1"/>
</dbReference>
<reference evidence="2 3" key="2">
    <citation type="submission" date="2018-12" db="EMBL/GenBank/DDBJ databases">
        <title>Rhizobacter gummiphilus sp. nov., a rubber-degrading bacterium isolated from the soil of a botanical garden in Japan.</title>
        <authorList>
            <person name="Shunsuke S.S."/>
        </authorList>
    </citation>
    <scope>NUCLEOTIDE SEQUENCE [LARGE SCALE GENOMIC DNA]</scope>
    <source>
        <strain evidence="2 3">S-16</strain>
    </source>
</reference>
<name>A0A3N7HNS8_9BURK</name>
<evidence type="ECO:0000259" key="1">
    <source>
        <dbReference type="Pfam" id="PF13521"/>
    </source>
</evidence>
<sequence>MRLEVKPAFVIGILGAESTGKTLLSSTLRDALSTGGRRVAVVSEYLREFCDLQGRTPIEAEQAGIAAEQSHRIDEAAQTHDIVIADTTALMIAVYSEIVFGDTSLYASAIEAHRRCGITLLTALDIPWQADAHQRDGPHVREPVDALVRAALLKAQLPYAVVSGSGERRLESALLAVKHALDESSSEDEARANPLWKWVCERCGDANCERHLLPRIG</sequence>
<evidence type="ECO:0000313" key="3">
    <source>
        <dbReference type="Proteomes" id="UP000267464"/>
    </source>
</evidence>
<accession>A0A3N7HNS8</accession>
<reference evidence="2 3" key="1">
    <citation type="submission" date="2018-08" db="EMBL/GenBank/DDBJ databases">
        <authorList>
            <person name="Khan S.A."/>
            <person name="Jeon C.O."/>
            <person name="Chun B.H."/>
            <person name="Jeong S.E."/>
        </authorList>
    </citation>
    <scope>NUCLEOTIDE SEQUENCE [LARGE SCALE GENOMIC DNA]</scope>
    <source>
        <strain evidence="2 3">S-16</strain>
    </source>
</reference>
<dbReference type="Proteomes" id="UP000267464">
    <property type="component" value="Unassembled WGS sequence"/>
</dbReference>
<evidence type="ECO:0000313" key="2">
    <source>
        <dbReference type="EMBL" id="RQP23837.1"/>
    </source>
</evidence>
<dbReference type="SUPFAM" id="SSF52540">
    <property type="entry name" value="P-loop containing nucleoside triphosphate hydrolases"/>
    <property type="match status" value="1"/>
</dbReference>
<protein>
    <submittedName>
        <fullName evidence="2">ATPase</fullName>
    </submittedName>
</protein>
<proteinExistence type="predicted"/>
<dbReference type="Gene3D" id="3.40.50.300">
    <property type="entry name" value="P-loop containing nucleotide triphosphate hydrolases"/>
    <property type="match status" value="1"/>
</dbReference>
<dbReference type="InterPro" id="IPR038727">
    <property type="entry name" value="NadR/Ttd14_AAA_dom"/>
</dbReference>
<feature type="domain" description="NadR/Ttd14 AAA" evidence="1">
    <location>
        <begin position="11"/>
        <end position="169"/>
    </location>
</feature>
<keyword evidence="3" id="KW-1185">Reference proteome</keyword>
<dbReference type="InterPro" id="IPR052735">
    <property type="entry name" value="NAD_biosynth-regulator"/>
</dbReference>
<dbReference type="OrthoDB" id="9151999at2"/>